<comment type="caution">
    <text evidence="1">The sequence shown here is derived from an EMBL/GenBank/DDBJ whole genome shotgun (WGS) entry which is preliminary data.</text>
</comment>
<dbReference type="EMBL" id="MTQA01000047">
    <property type="protein sequence ID" value="PNP83912.1"/>
    <property type="molecule type" value="Genomic_DNA"/>
</dbReference>
<name>A0A2K0WNR1_GIBNY</name>
<dbReference type="Proteomes" id="UP000236664">
    <property type="component" value="Unassembled WGS sequence"/>
</dbReference>
<evidence type="ECO:0000313" key="1">
    <source>
        <dbReference type="EMBL" id="PNP83912.1"/>
    </source>
</evidence>
<dbReference type="AlphaFoldDB" id="A0A2K0WNR1"/>
<organism evidence="1 2">
    <name type="scientific">Gibberella nygamai</name>
    <name type="common">Bean root rot disease fungus</name>
    <name type="synonym">Fusarium nygamai</name>
    <dbReference type="NCBI Taxonomy" id="42673"/>
    <lineage>
        <taxon>Eukaryota</taxon>
        <taxon>Fungi</taxon>
        <taxon>Dikarya</taxon>
        <taxon>Ascomycota</taxon>
        <taxon>Pezizomycotina</taxon>
        <taxon>Sordariomycetes</taxon>
        <taxon>Hypocreomycetidae</taxon>
        <taxon>Hypocreales</taxon>
        <taxon>Nectriaceae</taxon>
        <taxon>Fusarium</taxon>
        <taxon>Fusarium fujikuroi species complex</taxon>
    </lineage>
</organism>
<protein>
    <recommendedName>
        <fullName evidence="3">Methyltransferase type 12 domain-containing protein</fullName>
    </recommendedName>
</protein>
<reference evidence="1 2" key="1">
    <citation type="submission" date="2017-06" db="EMBL/GenBank/DDBJ databases">
        <title>Genome of Fusarium nygamai isolate CS10214.</title>
        <authorList>
            <person name="Gardiner D.M."/>
            <person name="Obanor F."/>
            <person name="Kazan K."/>
        </authorList>
    </citation>
    <scope>NUCLEOTIDE SEQUENCE [LARGE SCALE GENOMIC DNA]</scope>
    <source>
        <strain evidence="1 2">CS10214</strain>
    </source>
</reference>
<keyword evidence="2" id="KW-1185">Reference proteome</keyword>
<proteinExistence type="predicted"/>
<evidence type="ECO:0000313" key="2">
    <source>
        <dbReference type="Proteomes" id="UP000236664"/>
    </source>
</evidence>
<dbReference type="OrthoDB" id="5088865at2759"/>
<accession>A0A2K0WNR1</accession>
<evidence type="ECO:0008006" key="3">
    <source>
        <dbReference type="Google" id="ProtNLM"/>
    </source>
</evidence>
<gene>
    <name evidence="1" type="ORF">FNYG_02600</name>
</gene>
<sequence>MSNNQQQSAVAQKANFTDLYNQKDPRGYLTILAPLQYTIPQQVLPLFQRLHPLSCQGTAASAILDVCCSYGINGALLRHHVDMETWTAHYTDSKLDSKHQVLADKEFFASRERSTKPVVLGLDKADHAVHYALDVSLIDAGWVEDLEANDPSSGLREALQGVSLIICTGGVSYLSSRTFARIIAAVGRSSNLWVASTVIRTSSYEEIATELRGHGLVTERLPGVVLRQRRFASAQEQSDAVAHVAWRGLDPTGFEEMGYVCADVFISRSDKDISRPPIAELVAYLGGVKFTDADGVA</sequence>